<dbReference type="GO" id="GO:0006281">
    <property type="term" value="P:DNA repair"/>
    <property type="evidence" value="ECO:0007669"/>
    <property type="project" value="UniProtKB-KW"/>
</dbReference>
<sequence>MNDQSDELLLQKRLQQYNLDYPENEKEFETALLDKDSRWFGLTEPRKLNVKKLLPYKTETHLEQAQHLCHIVVHLYIAIKSLDLEGYVHISAKDLASVKNDIELTLETDLFNADLLSMDAEDNDGDEGDEEDEEVKSSGVIGKVLPRSATIVSVNHWTNELKSCLKMKFELPVRLRASLAKVYFSLCFSRGQDIKLGTFVDMFTSLVSGYRNELTEMGLLKLDHKRLLDHYSQFFPDPDPTFNIYNPLSSDNDKNIFSDILKVGMYASPYFEPQAMKEVFDWSMQRYSVSTGYLSLQVLSHTIPTLFEPGADVIEYIPSIMHFWSNSPALKSRQSENNIIHLLSRIVTRAYYIARNGDTTANRSHKYGVLTETQMRFVLHRLLGNLRQEFYTRSYTQFAGIIILSVTPENFADFFDMLKTLLGSLETFVHPSNSGGWSSQIAKFCFKFIHRYHKRVMDEAAEDCELPKDLKLTQDMNKQIVTAFTDILLLGSQSKKETHSNYYISSLGYLADIFGSVQNKVIDTLLIDLYDSLTDQFVNSSHRVIVSLKQLTEVVRFMVLIPAYRPHLTNILSLVVSKIGTNDMTLTNHAINAFLTFVAIVPVMDATTEDDFISFESSTVPYIQEHLQFIKDHPDETWAPDTEITYTALKASTMQFKDIVGQFIQKLLLLLETELNEKIVFKITQTMLILTQSISEDIFNHITKIIHDKLLEGDFSAFKENEAVFANMVAALVKWDNSLSPKYFAELDKLIRYELEQGAGSVRNDTSDILDGDIKLVVYLIVLSEVLSVSNGEIVKFQGKLVKLLRLLYTKVTNPSLSSVTAYVLHKTLKNLTNVKLRENRLLVVEPSKTECLDMWGAYQFDDSRFDEKKLQFDWYVPGSDEVHCAIEIFETCVMETLTSLEEGMKVGEMTEILSIDHFIKDLRLLGASLSGASMLFDPDFTNETSEVFNRTSLEKKLMILKSLRASKTDENEMNIDIEQITNKEDSPDFAPYQNVPLDNTDGIPEPSNDQDMEDIGLTHDDEMLSSSVLLTPSGAQDNDMDAVMNPAIAFAQSKNIYNCNYFFGSTAEEKKSKLDYGHIHSLRSMVGQALHKVFLFLSQQKTENSKLFQNFLQVFRTYFSDVGKESTFDVDDQLFIDYVFMKKVLAAGNHKKPFTRTCFGARAEKFHRQRVILFSTNRFPTKLDKLLILDLVKLATSPYETTSSTALGALLDTMRKIIGSYRVIITLLISRFEELLNADDHKGLEAVMKVLRLSKISNKLSSDYQLLQKLFVLLDRCLRHTEPHVSEIAKTLILLFSGSIKVPSAVALFDHDAVDSIRPPDKCIDLEIAAVKNAKDDKRKVYITQLNQFQDFVCVLIKSDDHWMYKYIYLSMLTQLQEYYELETKDAILKMLVTEAQGHPSLIWHCIKSFSKLVDKVTCFALFGYDMENSFRLNFMRPGMTMVDTSKNFSKIFRSEMKNFENPSFYFDGKIYGGWLFWGDKLKALTTEKSYDYVRLSESDKTLLKNFGSLITRQWLSGVLKSVTIHNESKAVFQLSEVYLISSVVQLSTLGFTSITYKDVIDLITEVYDKDDKASVLLCAEIVAGLFVASNHTSPEDEAIRDKFLDPFLEAALTTNLTPDTRDVWSIVGWWLPTRVDFRRIPVLYNKFSAIKEFMDPTSNQAFVQSSRLMFSKSYITNLGWQFQNSEEIMSCLEFTHPYKIVRDQLAEIQATLTYCFFAPSFQNADQFINANNVSELGYSFLSNLPQSLDDKLTKLFHDAEFARGEIATMTPQDALHSNYFYYVTSILQWIRSLYGSPLQQLLVPYLAKDIFPFLMNVEANRELCKLGNISLDHFVLLFAGGLFCRPDQIPDVMTVATVEYDSTHQLLHQLSFIEGFFNRQLLLLTSEQKLTLIGRIDQLLFHSSIEVRVRAAAVLTGIIHNTRDLESVNSFIEKYKKTLNKKKPKKELTTEKMIKVHGATIGLGALVSAFPYVSPPPAWMPENIVLLARASSFPGAPGKAAKDVLSNFKKLRADTWHIDRASFTEQQLADLEGVLWSSYFA</sequence>
<keyword evidence="8" id="KW-0647">Proteasome</keyword>
<dbReference type="InterPro" id="IPR032372">
    <property type="entry name" value="Blm10_N"/>
</dbReference>
<evidence type="ECO:0000256" key="3">
    <source>
        <dbReference type="ARBA" id="ARBA00022763"/>
    </source>
</evidence>
<dbReference type="InterPro" id="IPR016024">
    <property type="entry name" value="ARM-type_fold"/>
</dbReference>
<dbReference type="Pfam" id="PF11919">
    <property type="entry name" value="PSME4_C"/>
    <property type="match status" value="1"/>
</dbReference>
<evidence type="ECO:0000313" key="8">
    <source>
        <dbReference type="EMBL" id="ONH66093.1"/>
    </source>
</evidence>
<evidence type="ECO:0000256" key="1">
    <source>
        <dbReference type="ARBA" id="ARBA00005739"/>
    </source>
</evidence>
<dbReference type="SUPFAM" id="SSF48371">
    <property type="entry name" value="ARM repeat"/>
    <property type="match status" value="1"/>
</dbReference>
<dbReference type="GO" id="GO:0005829">
    <property type="term" value="C:cytosol"/>
    <property type="evidence" value="ECO:0007669"/>
    <property type="project" value="TreeGrafter"/>
</dbReference>
<feature type="domain" description="Proteasome activator Blm10 N-terminal" evidence="7">
    <location>
        <begin position="10"/>
        <end position="86"/>
    </location>
</feature>
<keyword evidence="2" id="KW-0677">Repeat</keyword>
<dbReference type="Pfam" id="PF16547">
    <property type="entry name" value="BLM10_N"/>
    <property type="match status" value="1"/>
</dbReference>
<comment type="caution">
    <text evidence="8">The sequence shown here is derived from an EMBL/GenBank/DDBJ whole genome shotgun (WGS) entry which is preliminary data.</text>
</comment>
<dbReference type="GO" id="GO:0016504">
    <property type="term" value="F:peptidase activator activity"/>
    <property type="evidence" value="ECO:0007669"/>
    <property type="project" value="InterPro"/>
</dbReference>
<protein>
    <submittedName>
        <fullName evidence="8">Proteasome activator BLM10</fullName>
    </submittedName>
</protein>
<reference evidence="9" key="1">
    <citation type="journal article" date="2017" name="Genome Announc.">
        <title>Genome sequences of Cyberlindnera fabianii 65, Pichia kudriavzevii 129, and Saccharomyces cerevisiae 131 isolated from fermented masau fruits in Zimbabwe.</title>
        <authorList>
            <person name="van Rijswijck I.M.H."/>
            <person name="Derks M.F.L."/>
            <person name="Abee T."/>
            <person name="de Ridder D."/>
            <person name="Smid E.J."/>
        </authorList>
    </citation>
    <scope>NUCLEOTIDE SEQUENCE [LARGE SCALE GENOMIC DNA]</scope>
    <source>
        <strain evidence="9">65</strain>
    </source>
</reference>
<dbReference type="PANTHER" id="PTHR32170">
    <property type="entry name" value="PROTEASOME ACTIVATOR COMPLEX SUBUNIT 4"/>
    <property type="match status" value="1"/>
</dbReference>
<dbReference type="EMBL" id="MPUK01000008">
    <property type="protein sequence ID" value="ONH66093.1"/>
    <property type="molecule type" value="Genomic_DNA"/>
</dbReference>
<gene>
    <name evidence="8" type="ORF">BON22_3991</name>
</gene>
<proteinExistence type="inferred from homology"/>
<evidence type="ECO:0000313" key="9">
    <source>
        <dbReference type="Proteomes" id="UP000189513"/>
    </source>
</evidence>
<name>A0A1V2L2L1_CYBFA</name>
<feature type="domain" description="Proteasome activator Blm10 middle HEAT repeats region" evidence="6">
    <location>
        <begin position="418"/>
        <end position="937"/>
    </location>
</feature>
<evidence type="ECO:0000256" key="4">
    <source>
        <dbReference type="ARBA" id="ARBA00023204"/>
    </source>
</evidence>
<dbReference type="GO" id="GO:0005634">
    <property type="term" value="C:nucleus"/>
    <property type="evidence" value="ECO:0007669"/>
    <property type="project" value="TreeGrafter"/>
</dbReference>
<dbReference type="Pfam" id="PF16507">
    <property type="entry name" value="HEAT_PSME4_mid"/>
    <property type="match status" value="1"/>
</dbReference>
<dbReference type="Proteomes" id="UP000189513">
    <property type="component" value="Unassembled WGS sequence"/>
</dbReference>
<organism evidence="8 9">
    <name type="scientific">Cyberlindnera fabianii</name>
    <name type="common">Yeast</name>
    <name type="synonym">Hansenula fabianii</name>
    <dbReference type="NCBI Taxonomy" id="36022"/>
    <lineage>
        <taxon>Eukaryota</taxon>
        <taxon>Fungi</taxon>
        <taxon>Dikarya</taxon>
        <taxon>Ascomycota</taxon>
        <taxon>Saccharomycotina</taxon>
        <taxon>Saccharomycetes</taxon>
        <taxon>Phaffomycetales</taxon>
        <taxon>Phaffomycetaceae</taxon>
        <taxon>Cyberlindnera</taxon>
    </lineage>
</organism>
<evidence type="ECO:0000259" key="5">
    <source>
        <dbReference type="Pfam" id="PF11919"/>
    </source>
</evidence>
<keyword evidence="4" id="KW-0234">DNA repair</keyword>
<feature type="domain" description="Proteasome activator complex subunit 4 C-terminal" evidence="5">
    <location>
        <begin position="1956"/>
        <end position="2043"/>
    </location>
</feature>
<dbReference type="PANTHER" id="PTHR32170:SF3">
    <property type="entry name" value="PROTEASOME ACTIVATOR COMPLEX SUBUNIT 4"/>
    <property type="match status" value="1"/>
</dbReference>
<keyword evidence="9" id="KW-1185">Reference proteome</keyword>
<dbReference type="GO" id="GO:0010499">
    <property type="term" value="P:proteasomal ubiquitin-independent protein catabolic process"/>
    <property type="evidence" value="ECO:0007669"/>
    <property type="project" value="TreeGrafter"/>
</dbReference>
<dbReference type="STRING" id="36022.A0A1V2L2L1"/>
<comment type="similarity">
    <text evidence="1">Belongs to the BLM10 family.</text>
</comment>
<dbReference type="Gene3D" id="1.10.287.2210">
    <property type="match status" value="1"/>
</dbReference>
<dbReference type="GO" id="GO:0000502">
    <property type="term" value="C:proteasome complex"/>
    <property type="evidence" value="ECO:0007669"/>
    <property type="project" value="UniProtKB-KW"/>
</dbReference>
<evidence type="ECO:0000259" key="6">
    <source>
        <dbReference type="Pfam" id="PF16507"/>
    </source>
</evidence>
<accession>A0A1V2L2L1</accession>
<dbReference type="OMA" id="ECTQLVP"/>
<evidence type="ECO:0000256" key="2">
    <source>
        <dbReference type="ARBA" id="ARBA00022737"/>
    </source>
</evidence>
<dbReference type="InterPro" id="IPR032430">
    <property type="entry name" value="Blm10_mid"/>
</dbReference>
<dbReference type="InterPro" id="IPR021843">
    <property type="entry name" value="PSME4_C"/>
</dbReference>
<dbReference type="VEuPathDB" id="FungiDB:BON22_3991"/>
<keyword evidence="3" id="KW-0227">DNA damage</keyword>
<evidence type="ECO:0000259" key="7">
    <source>
        <dbReference type="Pfam" id="PF16547"/>
    </source>
</evidence>
<dbReference type="InterPro" id="IPR035309">
    <property type="entry name" value="PSME4"/>
</dbReference>
<dbReference type="GO" id="GO:0070628">
    <property type="term" value="F:proteasome binding"/>
    <property type="evidence" value="ECO:0007669"/>
    <property type="project" value="InterPro"/>
</dbReference>